<keyword evidence="2" id="KW-1185">Reference proteome</keyword>
<reference evidence="1" key="1">
    <citation type="submission" date="2020-07" db="EMBL/GenBank/DDBJ databases">
        <title>Genome sequence and genetic diversity analysis of an under-domesticated orphan crop, white fonio (Digitaria exilis).</title>
        <authorList>
            <person name="Bennetzen J.L."/>
            <person name="Chen S."/>
            <person name="Ma X."/>
            <person name="Wang X."/>
            <person name="Yssel A.E.J."/>
            <person name="Chaluvadi S.R."/>
            <person name="Johnson M."/>
            <person name="Gangashetty P."/>
            <person name="Hamidou F."/>
            <person name="Sanogo M.D."/>
            <person name="Zwaenepoel A."/>
            <person name="Wallace J."/>
            <person name="Van De Peer Y."/>
            <person name="Van Deynze A."/>
        </authorList>
    </citation>
    <scope>NUCLEOTIDE SEQUENCE</scope>
    <source>
        <tissue evidence="1">Leaves</tissue>
    </source>
</reference>
<dbReference type="Proteomes" id="UP000636709">
    <property type="component" value="Unassembled WGS sequence"/>
</dbReference>
<organism evidence="1 2">
    <name type="scientific">Digitaria exilis</name>
    <dbReference type="NCBI Taxonomy" id="1010633"/>
    <lineage>
        <taxon>Eukaryota</taxon>
        <taxon>Viridiplantae</taxon>
        <taxon>Streptophyta</taxon>
        <taxon>Embryophyta</taxon>
        <taxon>Tracheophyta</taxon>
        <taxon>Spermatophyta</taxon>
        <taxon>Magnoliopsida</taxon>
        <taxon>Liliopsida</taxon>
        <taxon>Poales</taxon>
        <taxon>Poaceae</taxon>
        <taxon>PACMAD clade</taxon>
        <taxon>Panicoideae</taxon>
        <taxon>Panicodae</taxon>
        <taxon>Paniceae</taxon>
        <taxon>Anthephorinae</taxon>
        <taxon>Digitaria</taxon>
    </lineage>
</organism>
<sequence>MAAAATSFTTLAIARPATAAAASGQRVLLASKASSPLLSLSGARLPAQAVSFSGAFSLRPPTAVRASSHPPALNPRCHLYRHYRC</sequence>
<name>A0A835KDL6_9POAL</name>
<gene>
    <name evidence="1" type="ORF">HU200_020715</name>
</gene>
<protein>
    <submittedName>
        <fullName evidence="1">Uncharacterized protein</fullName>
    </submittedName>
</protein>
<proteinExistence type="predicted"/>
<dbReference type="EMBL" id="JACEFO010001656">
    <property type="protein sequence ID" value="KAF8724879.1"/>
    <property type="molecule type" value="Genomic_DNA"/>
</dbReference>
<evidence type="ECO:0000313" key="2">
    <source>
        <dbReference type="Proteomes" id="UP000636709"/>
    </source>
</evidence>
<accession>A0A835KDL6</accession>
<dbReference type="AlphaFoldDB" id="A0A835KDL6"/>
<evidence type="ECO:0000313" key="1">
    <source>
        <dbReference type="EMBL" id="KAF8724879.1"/>
    </source>
</evidence>
<comment type="caution">
    <text evidence="1">The sequence shown here is derived from an EMBL/GenBank/DDBJ whole genome shotgun (WGS) entry which is preliminary data.</text>
</comment>